<dbReference type="Gene3D" id="1.25.40.10">
    <property type="entry name" value="Tetratricopeptide repeat domain"/>
    <property type="match status" value="1"/>
</dbReference>
<dbReference type="SUPFAM" id="SSF48452">
    <property type="entry name" value="TPR-like"/>
    <property type="match status" value="1"/>
</dbReference>
<proteinExistence type="predicted"/>
<dbReference type="KEGG" id="mrtj:KHC33_04235"/>
<reference evidence="1 2" key="1">
    <citation type="submission" date="2021-05" db="EMBL/GenBank/DDBJ databases">
        <title>A novel Methanospirillum isolate from a pyrite-forming mixed culture.</title>
        <authorList>
            <person name="Bunk B."/>
            <person name="Sproer C."/>
            <person name="Spring S."/>
            <person name="Pester M."/>
        </authorList>
    </citation>
    <scope>NUCLEOTIDE SEQUENCE [LARGE SCALE GENOMIC DNA]</scope>
    <source>
        <strain evidence="1 2">J.3.6.1-F.2.7.3</strain>
    </source>
</reference>
<dbReference type="Pfam" id="PF13414">
    <property type="entry name" value="TPR_11"/>
    <property type="match status" value="1"/>
</dbReference>
<gene>
    <name evidence="1" type="ORF">KHC33_04235</name>
</gene>
<protein>
    <submittedName>
        <fullName evidence="1">Tetratricopeptide repeat protein</fullName>
    </submittedName>
</protein>
<accession>A0A8E7EK29</accession>
<dbReference type="RefSeq" id="WP_214420517.1">
    <property type="nucleotide sequence ID" value="NZ_CP075546.1"/>
</dbReference>
<dbReference type="InterPro" id="IPR011990">
    <property type="entry name" value="TPR-like_helical_dom_sf"/>
</dbReference>
<keyword evidence="2" id="KW-1185">Reference proteome</keyword>
<evidence type="ECO:0000313" key="2">
    <source>
        <dbReference type="Proteomes" id="UP000680656"/>
    </source>
</evidence>
<sequence>MFYNHGDYETAISYYDKAIQINEGFKDAWYNKAAALKN</sequence>
<organism evidence="1 2">
    <name type="scientific">Methanospirillum purgamenti</name>
    <dbReference type="NCBI Taxonomy" id="2834276"/>
    <lineage>
        <taxon>Archaea</taxon>
        <taxon>Methanobacteriati</taxon>
        <taxon>Methanobacteriota</taxon>
        <taxon>Stenosarchaea group</taxon>
        <taxon>Methanomicrobia</taxon>
        <taxon>Methanomicrobiales</taxon>
        <taxon>Methanospirillaceae</taxon>
        <taxon>Methanospirillum</taxon>
    </lineage>
</organism>
<dbReference type="Proteomes" id="UP000680656">
    <property type="component" value="Chromosome"/>
</dbReference>
<dbReference type="EMBL" id="CP075546">
    <property type="protein sequence ID" value="QVV89729.1"/>
    <property type="molecule type" value="Genomic_DNA"/>
</dbReference>
<dbReference type="GeneID" id="94047042"/>
<name>A0A8E7EK29_9EURY</name>
<dbReference type="AlphaFoldDB" id="A0A8E7EK29"/>
<evidence type="ECO:0000313" key="1">
    <source>
        <dbReference type="EMBL" id="QVV89729.1"/>
    </source>
</evidence>